<evidence type="ECO:0000259" key="1">
    <source>
        <dbReference type="Pfam" id="PF01872"/>
    </source>
</evidence>
<dbReference type="SUPFAM" id="SSF53597">
    <property type="entry name" value="Dihydrofolate reductase-like"/>
    <property type="match status" value="1"/>
</dbReference>
<feature type="domain" description="Bacterial bifunctional deaminase-reductase C-terminal" evidence="1">
    <location>
        <begin position="2"/>
        <end position="184"/>
    </location>
</feature>
<keyword evidence="3" id="KW-1185">Reference proteome</keyword>
<proteinExistence type="predicted"/>
<name>A0ABT8K630_9MICO</name>
<reference evidence="2" key="1">
    <citation type="submission" date="2023-06" db="EMBL/GenBank/DDBJ databases">
        <title>MT1 and MT2 Draft Genomes of Novel Species.</title>
        <authorList>
            <person name="Venkateswaran K."/>
        </authorList>
    </citation>
    <scope>NUCLEOTIDE SEQUENCE</scope>
    <source>
        <strain evidence="2">F6_8S_P_1B</strain>
    </source>
</reference>
<comment type="caution">
    <text evidence="2">The sequence shown here is derived from an EMBL/GenBank/DDBJ whole genome shotgun (WGS) entry which is preliminary data.</text>
</comment>
<dbReference type="InterPro" id="IPR002734">
    <property type="entry name" value="RibDG_C"/>
</dbReference>
<dbReference type="PANTHER" id="PTHR38011:SF2">
    <property type="entry name" value="BIFUNCTIONAL DEAMINASE-REDUCTASE DOMAIN PROTEIN"/>
    <property type="match status" value="1"/>
</dbReference>
<dbReference type="Gene3D" id="3.40.430.10">
    <property type="entry name" value="Dihydrofolate Reductase, subunit A"/>
    <property type="match status" value="1"/>
</dbReference>
<dbReference type="InterPro" id="IPR050765">
    <property type="entry name" value="Riboflavin_Biosynth_HTPR"/>
</dbReference>
<dbReference type="EMBL" id="JAROCF010000001">
    <property type="protein sequence ID" value="MDN4612909.1"/>
    <property type="molecule type" value="Genomic_DNA"/>
</dbReference>
<protein>
    <submittedName>
        <fullName evidence="2">Dihydrofolate reductase family protein</fullName>
    </submittedName>
</protein>
<dbReference type="InterPro" id="IPR024072">
    <property type="entry name" value="DHFR-like_dom_sf"/>
</dbReference>
<dbReference type="Pfam" id="PF01872">
    <property type="entry name" value="RibD_C"/>
    <property type="match status" value="1"/>
</dbReference>
<sequence>MPRLIVTQFMTLDGVVEAPGGETTHRHSGWTMPYGTDDLVAFKLREVQEAGSLLLGRRTYEQFAEAWPPREGPFADAMNALPKTVVTSRAGELGWNATALVADRQLGGVRAAVQGLKEQEGDAPILVPGSASLVRSLLVWGLVDELRLLTYPVLVGGGVRIFPDDREKWAFELTTLDRFESGAVLHIYRLAGS</sequence>
<gene>
    <name evidence="2" type="ORF">P5G50_00475</name>
</gene>
<dbReference type="RefSeq" id="WP_301209728.1">
    <property type="nucleotide sequence ID" value="NZ_JAROCF010000001.1"/>
</dbReference>
<dbReference type="Proteomes" id="UP001174208">
    <property type="component" value="Unassembled WGS sequence"/>
</dbReference>
<dbReference type="PANTHER" id="PTHR38011">
    <property type="entry name" value="DIHYDROFOLATE REDUCTASE FAMILY PROTEIN (AFU_ORTHOLOGUE AFUA_8G06820)"/>
    <property type="match status" value="1"/>
</dbReference>
<evidence type="ECO:0000313" key="3">
    <source>
        <dbReference type="Proteomes" id="UP001174208"/>
    </source>
</evidence>
<accession>A0ABT8K630</accession>
<evidence type="ECO:0000313" key="2">
    <source>
        <dbReference type="EMBL" id="MDN4612909.1"/>
    </source>
</evidence>
<organism evidence="2 3">
    <name type="scientific">Leifsonia williamsii</name>
    <dbReference type="NCBI Taxonomy" id="3035919"/>
    <lineage>
        <taxon>Bacteria</taxon>
        <taxon>Bacillati</taxon>
        <taxon>Actinomycetota</taxon>
        <taxon>Actinomycetes</taxon>
        <taxon>Micrococcales</taxon>
        <taxon>Microbacteriaceae</taxon>
        <taxon>Leifsonia</taxon>
    </lineage>
</organism>